<feature type="compositionally biased region" description="Low complexity" evidence="1">
    <location>
        <begin position="49"/>
        <end position="65"/>
    </location>
</feature>
<evidence type="ECO:0000256" key="1">
    <source>
        <dbReference type="SAM" id="MobiDB-lite"/>
    </source>
</evidence>
<keyword evidence="3" id="KW-1185">Reference proteome</keyword>
<dbReference type="InParanoid" id="A0A067PAA2"/>
<protein>
    <submittedName>
        <fullName evidence="2">Uncharacterized protein</fullName>
    </submittedName>
</protein>
<dbReference type="Proteomes" id="UP000027265">
    <property type="component" value="Unassembled WGS sequence"/>
</dbReference>
<dbReference type="HOGENOM" id="CLU_2277895_0_0_1"/>
<feature type="region of interest" description="Disordered" evidence="1">
    <location>
        <begin position="1"/>
        <end position="23"/>
    </location>
</feature>
<feature type="region of interest" description="Disordered" evidence="1">
    <location>
        <begin position="36"/>
        <end position="65"/>
    </location>
</feature>
<evidence type="ECO:0000313" key="2">
    <source>
        <dbReference type="EMBL" id="KDQ51709.1"/>
    </source>
</evidence>
<dbReference type="EMBL" id="KL197746">
    <property type="protein sequence ID" value="KDQ51709.1"/>
    <property type="molecule type" value="Genomic_DNA"/>
</dbReference>
<proteinExistence type="predicted"/>
<sequence>MDQFSLYPSQHRTPYRHQIHRSTSNPNHLTLTLLQHPLDLPTPSPHPSPSATNSASYNSASPSNPCTVHQFSSEIVCESFYDADDLSDFECVNDILRFGRAW</sequence>
<reference evidence="3" key="1">
    <citation type="journal article" date="2014" name="Proc. Natl. Acad. Sci. U.S.A.">
        <title>Extensive sampling of basidiomycete genomes demonstrates inadequacy of the white-rot/brown-rot paradigm for wood decay fungi.</title>
        <authorList>
            <person name="Riley R."/>
            <person name="Salamov A.A."/>
            <person name="Brown D.W."/>
            <person name="Nagy L.G."/>
            <person name="Floudas D."/>
            <person name="Held B.W."/>
            <person name="Levasseur A."/>
            <person name="Lombard V."/>
            <person name="Morin E."/>
            <person name="Otillar R."/>
            <person name="Lindquist E.A."/>
            <person name="Sun H."/>
            <person name="LaButti K.M."/>
            <person name="Schmutz J."/>
            <person name="Jabbour D."/>
            <person name="Luo H."/>
            <person name="Baker S.E."/>
            <person name="Pisabarro A.G."/>
            <person name="Walton J.D."/>
            <person name="Blanchette R.A."/>
            <person name="Henrissat B."/>
            <person name="Martin F."/>
            <person name="Cullen D."/>
            <person name="Hibbett D.S."/>
            <person name="Grigoriev I.V."/>
        </authorList>
    </citation>
    <scope>NUCLEOTIDE SEQUENCE [LARGE SCALE GENOMIC DNA]</scope>
    <source>
        <strain evidence="3">MUCL 33604</strain>
    </source>
</reference>
<gene>
    <name evidence="2" type="ORF">JAAARDRAFT_502957</name>
</gene>
<organism evidence="2 3">
    <name type="scientific">Jaapia argillacea MUCL 33604</name>
    <dbReference type="NCBI Taxonomy" id="933084"/>
    <lineage>
        <taxon>Eukaryota</taxon>
        <taxon>Fungi</taxon>
        <taxon>Dikarya</taxon>
        <taxon>Basidiomycota</taxon>
        <taxon>Agaricomycotina</taxon>
        <taxon>Agaricomycetes</taxon>
        <taxon>Agaricomycetidae</taxon>
        <taxon>Jaapiales</taxon>
        <taxon>Jaapiaceae</taxon>
        <taxon>Jaapia</taxon>
    </lineage>
</organism>
<accession>A0A067PAA2</accession>
<dbReference type="AlphaFoldDB" id="A0A067PAA2"/>
<feature type="compositionally biased region" description="Polar residues" evidence="1">
    <location>
        <begin position="1"/>
        <end position="12"/>
    </location>
</feature>
<evidence type="ECO:0000313" key="3">
    <source>
        <dbReference type="Proteomes" id="UP000027265"/>
    </source>
</evidence>
<name>A0A067PAA2_9AGAM</name>